<dbReference type="InterPro" id="IPR025398">
    <property type="entry name" value="DUF4371"/>
</dbReference>
<protein>
    <submittedName>
        <fullName evidence="2">Zinc finger mym-type protein 1-like protein</fullName>
    </submittedName>
</protein>
<reference evidence="2 3" key="1">
    <citation type="submission" date="2015-04" db="EMBL/GenBank/DDBJ databases">
        <title>Lasius niger genome sequencing.</title>
        <authorList>
            <person name="Konorov E.A."/>
            <person name="Nikitin M.A."/>
            <person name="Kirill M.V."/>
            <person name="Chang P."/>
        </authorList>
    </citation>
    <scope>NUCLEOTIDE SEQUENCE [LARGE SCALE GENOMIC DNA]</scope>
    <source>
        <tissue evidence="2">Whole</tissue>
    </source>
</reference>
<proteinExistence type="predicted"/>
<evidence type="ECO:0000259" key="1">
    <source>
        <dbReference type="SMART" id="SM00597"/>
    </source>
</evidence>
<dbReference type="InterPro" id="IPR006580">
    <property type="entry name" value="Znf_TTF"/>
</dbReference>
<feature type="domain" description="TTF-type" evidence="1">
    <location>
        <begin position="64"/>
        <end position="164"/>
    </location>
</feature>
<dbReference type="InterPro" id="IPR012337">
    <property type="entry name" value="RNaseH-like_sf"/>
</dbReference>
<evidence type="ECO:0000313" key="3">
    <source>
        <dbReference type="Proteomes" id="UP000036403"/>
    </source>
</evidence>
<accession>A0A0J7K119</accession>
<gene>
    <name evidence="2" type="ORF">RF55_18595</name>
</gene>
<dbReference type="Pfam" id="PF14291">
    <property type="entry name" value="DUF4371"/>
    <property type="match status" value="1"/>
</dbReference>
<name>A0A0J7K119_LASNI</name>
<dbReference type="AlphaFoldDB" id="A0A0J7K119"/>
<evidence type="ECO:0000313" key="2">
    <source>
        <dbReference type="EMBL" id="KMQ84012.1"/>
    </source>
</evidence>
<dbReference type="SMART" id="SM00597">
    <property type="entry name" value="ZnF_TTF"/>
    <property type="match status" value="1"/>
</dbReference>
<keyword evidence="3" id="KW-1185">Reference proteome</keyword>
<feature type="non-terminal residue" evidence="2">
    <location>
        <position position="539"/>
    </location>
</feature>
<sequence length="539" mass="60863">MERFLLKRPLQESSCPGETSSMDNEVKMTAKKIAIDKINDFIYTRPNQPEVLPTILPSQILKGKTLKFRTAWFKDFAWLHINNSSNGVLCFYCHKYKTENVTMSLASKMDPCFSSEGFKNWKKAIEKFKAHQKCDAHLQAVLAFNQKKIPLEVQLNDAVAKNQAEARTCLTKIITSLRFLARQGLAIRGHEHYEGNFYNLLKLRTTDFPPLEKWLEKEKEKMTHPSVQNELLELMAHEILRKICTNINSQKTPIFAIICDATRDISGFEQESICIRYVDEHLDPIENFIGLYTASDMTAEGIAAILKDVMIRLQLPITNLRGQTYDGAPTMSGCKGGVQALIKEKQPLALFVHCGAHCVNLVTKDVCEVSNTVRNSMQWAPELGVLFNRSAKAKTQFTKIKEAENEGPVTNMAKIKPLCPTRWIYRLSQIVDILKNYSSVLDTLEEMSKDNSTNSASASGLLKLFQSGTTVLGLLMAKDIIAQLEIFNKSLQSRQLSVSSMIEAISDLSTAFMDMRRSDESFRAIFNKASTFADDNNLE</sequence>
<dbReference type="PANTHER" id="PTHR45749">
    <property type="match status" value="1"/>
</dbReference>
<dbReference type="EMBL" id="LBMM01017639">
    <property type="protein sequence ID" value="KMQ84012.1"/>
    <property type="molecule type" value="Genomic_DNA"/>
</dbReference>
<dbReference type="PANTHER" id="PTHR45749:SF21">
    <property type="entry name" value="DUF4371 DOMAIN-CONTAINING PROTEIN"/>
    <property type="match status" value="1"/>
</dbReference>
<dbReference type="SUPFAM" id="SSF53098">
    <property type="entry name" value="Ribonuclease H-like"/>
    <property type="match status" value="1"/>
</dbReference>
<dbReference type="PaxDb" id="67767-A0A0J7K119"/>
<dbReference type="Proteomes" id="UP000036403">
    <property type="component" value="Unassembled WGS sequence"/>
</dbReference>
<comment type="caution">
    <text evidence="2">The sequence shown here is derived from an EMBL/GenBank/DDBJ whole genome shotgun (WGS) entry which is preliminary data.</text>
</comment>
<dbReference type="OrthoDB" id="7692318at2759"/>
<organism evidence="2 3">
    <name type="scientific">Lasius niger</name>
    <name type="common">Black garden ant</name>
    <dbReference type="NCBI Taxonomy" id="67767"/>
    <lineage>
        <taxon>Eukaryota</taxon>
        <taxon>Metazoa</taxon>
        <taxon>Ecdysozoa</taxon>
        <taxon>Arthropoda</taxon>
        <taxon>Hexapoda</taxon>
        <taxon>Insecta</taxon>
        <taxon>Pterygota</taxon>
        <taxon>Neoptera</taxon>
        <taxon>Endopterygota</taxon>
        <taxon>Hymenoptera</taxon>
        <taxon>Apocrita</taxon>
        <taxon>Aculeata</taxon>
        <taxon>Formicoidea</taxon>
        <taxon>Formicidae</taxon>
        <taxon>Formicinae</taxon>
        <taxon>Lasius</taxon>
        <taxon>Lasius</taxon>
    </lineage>
</organism>